<dbReference type="EMBL" id="PYMA01000001">
    <property type="protein sequence ID" value="PSW21807.1"/>
    <property type="molecule type" value="Genomic_DNA"/>
</dbReference>
<dbReference type="RefSeq" id="WP_036820537.1">
    <property type="nucleotide sequence ID" value="NZ_JGVO01000282.1"/>
</dbReference>
<dbReference type="PRINTS" id="PR00081">
    <property type="entry name" value="GDHRDH"/>
</dbReference>
<evidence type="ECO:0000313" key="1">
    <source>
        <dbReference type="EMBL" id="PSW21807.1"/>
    </source>
</evidence>
<dbReference type="GO" id="GO:0016491">
    <property type="term" value="F:oxidoreductase activity"/>
    <property type="evidence" value="ECO:0007669"/>
    <property type="project" value="TreeGrafter"/>
</dbReference>
<dbReference type="AlphaFoldDB" id="A0A2T3NZW9"/>
<dbReference type="GO" id="GO:0005737">
    <property type="term" value="C:cytoplasm"/>
    <property type="evidence" value="ECO:0007669"/>
    <property type="project" value="TreeGrafter"/>
</dbReference>
<sequence length="255" mass="28230">MKVLIIGGNGGIGTALVEHYLSSRPKTTVYATYRTHKPHINNAQVNWFKLDASSEADIRTLAERIPPIDILINAIGVLQLAKDQSELGLPSNVNDAPKASELANPEKSVSEFDPNFFNQNLLSNTLPSILLAKHFARHLKAKQNTYFIVLSARIGSIADNRIGGWISYRCSKAALNMAIKTISIEWKYKQPNCCVLAFHPGTTDTNLSKQFQKNVPEGKLFTPQYVATCLADLIDNSSSENTGTFYSYDGKEIPW</sequence>
<dbReference type="SUPFAM" id="SSF51735">
    <property type="entry name" value="NAD(P)-binding Rossmann-fold domains"/>
    <property type="match status" value="1"/>
</dbReference>
<dbReference type="OrthoDB" id="9785826at2"/>
<gene>
    <name evidence="1" type="ORF">C9I98_00635</name>
</gene>
<accession>A0A2T3NZW9</accession>
<organism evidence="1 2">
    <name type="scientific">Photobacterium sanctipauli</name>
    <dbReference type="NCBI Taxonomy" id="1342794"/>
    <lineage>
        <taxon>Bacteria</taxon>
        <taxon>Pseudomonadati</taxon>
        <taxon>Pseudomonadota</taxon>
        <taxon>Gammaproteobacteria</taxon>
        <taxon>Vibrionales</taxon>
        <taxon>Vibrionaceae</taxon>
        <taxon>Photobacterium</taxon>
    </lineage>
</organism>
<dbReference type="InterPro" id="IPR036291">
    <property type="entry name" value="NAD(P)-bd_dom_sf"/>
</dbReference>
<proteinExistence type="predicted"/>
<dbReference type="Gene3D" id="3.40.50.720">
    <property type="entry name" value="NAD(P)-binding Rossmann-like Domain"/>
    <property type="match status" value="1"/>
</dbReference>
<dbReference type="Proteomes" id="UP000241771">
    <property type="component" value="Unassembled WGS sequence"/>
</dbReference>
<dbReference type="Pfam" id="PF00106">
    <property type="entry name" value="adh_short"/>
    <property type="match status" value="1"/>
</dbReference>
<dbReference type="PANTHER" id="PTHR43544">
    <property type="entry name" value="SHORT-CHAIN DEHYDROGENASE/REDUCTASE"/>
    <property type="match status" value="1"/>
</dbReference>
<reference evidence="1 2" key="1">
    <citation type="submission" date="2018-01" db="EMBL/GenBank/DDBJ databases">
        <title>Whole genome sequencing of Histamine producing bacteria.</title>
        <authorList>
            <person name="Butler K."/>
        </authorList>
    </citation>
    <scope>NUCLEOTIDE SEQUENCE [LARGE SCALE GENOMIC DNA]</scope>
    <source>
        <strain evidence="1 2">DSM 100436</strain>
    </source>
</reference>
<dbReference type="InterPro" id="IPR051468">
    <property type="entry name" value="Fungal_SecMetab_SDRs"/>
</dbReference>
<evidence type="ECO:0000313" key="2">
    <source>
        <dbReference type="Proteomes" id="UP000241771"/>
    </source>
</evidence>
<name>A0A2T3NZW9_9GAMM</name>
<dbReference type="InterPro" id="IPR002347">
    <property type="entry name" value="SDR_fam"/>
</dbReference>
<protein>
    <submittedName>
        <fullName evidence="1">SDR family oxidoreductase</fullName>
    </submittedName>
</protein>
<dbReference type="PANTHER" id="PTHR43544:SF12">
    <property type="entry name" value="NAD(P)-BINDING ROSSMANN-FOLD SUPERFAMILY PROTEIN"/>
    <property type="match status" value="1"/>
</dbReference>
<comment type="caution">
    <text evidence="1">The sequence shown here is derived from an EMBL/GenBank/DDBJ whole genome shotgun (WGS) entry which is preliminary data.</text>
</comment>
<keyword evidence="2" id="KW-1185">Reference proteome</keyword>